<comment type="caution">
    <text evidence="1">The sequence shown here is derived from an EMBL/GenBank/DDBJ whole genome shotgun (WGS) entry which is preliminary data.</text>
</comment>
<accession>A0A3E4ULG9</accession>
<protein>
    <submittedName>
        <fullName evidence="1">Uncharacterized protein</fullName>
    </submittedName>
</protein>
<sequence>MAWKVTEKNIKIHTVIDGVDSVEDRKATISYRKLKALGAKRRVYKNTKEIFFLIETDYELTL</sequence>
<evidence type="ECO:0000313" key="2">
    <source>
        <dbReference type="Proteomes" id="UP000261223"/>
    </source>
</evidence>
<dbReference type="AlphaFoldDB" id="A0A3E4ULG9"/>
<dbReference type="RefSeq" id="WP_117742238.1">
    <property type="nucleotide sequence ID" value="NZ_QSSV01000019.1"/>
</dbReference>
<reference evidence="1 2" key="1">
    <citation type="submission" date="2018-08" db="EMBL/GenBank/DDBJ databases">
        <title>A genome reference for cultivated species of the human gut microbiota.</title>
        <authorList>
            <person name="Zou Y."/>
            <person name="Xue W."/>
            <person name="Luo G."/>
        </authorList>
    </citation>
    <scope>NUCLEOTIDE SEQUENCE [LARGE SCALE GENOMIC DNA]</scope>
    <source>
        <strain evidence="1 2">TF03-6</strain>
    </source>
</reference>
<evidence type="ECO:0000313" key="1">
    <source>
        <dbReference type="EMBL" id="RGM11237.1"/>
    </source>
</evidence>
<gene>
    <name evidence="1" type="ORF">DXC34_13900</name>
</gene>
<proteinExistence type="predicted"/>
<dbReference type="Proteomes" id="UP000261223">
    <property type="component" value="Unassembled WGS sequence"/>
</dbReference>
<name>A0A3E4ULG9_BACSE</name>
<dbReference type="EMBL" id="QSSV01000019">
    <property type="protein sequence ID" value="RGM11237.1"/>
    <property type="molecule type" value="Genomic_DNA"/>
</dbReference>
<organism evidence="1 2">
    <name type="scientific">Bacteroides stercoris</name>
    <dbReference type="NCBI Taxonomy" id="46506"/>
    <lineage>
        <taxon>Bacteria</taxon>
        <taxon>Pseudomonadati</taxon>
        <taxon>Bacteroidota</taxon>
        <taxon>Bacteroidia</taxon>
        <taxon>Bacteroidales</taxon>
        <taxon>Bacteroidaceae</taxon>
        <taxon>Bacteroides</taxon>
    </lineage>
</organism>